<keyword evidence="2" id="KW-0136">Cellulose degradation</keyword>
<feature type="domain" description="Serine aminopeptidase S33" evidence="6">
    <location>
        <begin position="298"/>
        <end position="558"/>
    </location>
</feature>
<reference evidence="7 8" key="1">
    <citation type="submission" date="2015-07" db="EMBL/GenBank/DDBJ databases">
        <authorList>
            <person name="Noorani M."/>
        </authorList>
    </citation>
    <scope>NUCLEOTIDE SEQUENCE [LARGE SCALE GENOMIC DNA]</scope>
    <source>
        <strain evidence="7">BBA 69670</strain>
    </source>
</reference>
<feature type="domain" description="Auxiliary Activity family 9 catalytic" evidence="5">
    <location>
        <begin position="19"/>
        <end position="211"/>
    </location>
</feature>
<feature type="chain" id="PRO_5005503152" description="AA9 family lytic polysaccharide monooxygenase" evidence="4">
    <location>
        <begin position="19"/>
        <end position="582"/>
    </location>
</feature>
<dbReference type="GO" id="GO:0008810">
    <property type="term" value="F:cellulase activity"/>
    <property type="evidence" value="ECO:0007669"/>
    <property type="project" value="UniProtKB-UniRule"/>
</dbReference>
<comment type="subcellular location">
    <subcellularLocation>
        <location evidence="2">Secreted</location>
    </subcellularLocation>
</comment>
<evidence type="ECO:0000256" key="3">
    <source>
        <dbReference type="SAM" id="MobiDB-lite"/>
    </source>
</evidence>
<dbReference type="GO" id="GO:0030245">
    <property type="term" value="P:cellulose catabolic process"/>
    <property type="evidence" value="ECO:0007669"/>
    <property type="project" value="UniProtKB-UniRule"/>
</dbReference>
<dbReference type="InterPro" id="IPR005103">
    <property type="entry name" value="AA9_LPMO"/>
</dbReference>
<organism evidence="7 8">
    <name type="scientific">Rhizoctonia solani</name>
    <dbReference type="NCBI Taxonomy" id="456999"/>
    <lineage>
        <taxon>Eukaryota</taxon>
        <taxon>Fungi</taxon>
        <taxon>Dikarya</taxon>
        <taxon>Basidiomycota</taxon>
        <taxon>Agaricomycotina</taxon>
        <taxon>Agaricomycetes</taxon>
        <taxon>Cantharellales</taxon>
        <taxon>Ceratobasidiaceae</taxon>
        <taxon>Rhizoctonia</taxon>
    </lineage>
</organism>
<dbReference type="Gene3D" id="2.70.50.70">
    <property type="match status" value="1"/>
</dbReference>
<dbReference type="PANTHER" id="PTHR33353">
    <property type="entry name" value="PUTATIVE (AFU_ORTHOLOGUE AFUA_1G12560)-RELATED"/>
    <property type="match status" value="1"/>
</dbReference>
<name>A0A0K6GA57_9AGAM</name>
<comment type="domain">
    <text evidence="2">Has a modular structure: an endo-beta-1,4-glucanase catalytic module at the N-terminus, a linker rich in serines and threonines, and a C-terminal carbohydrate-binding module (CBM).</text>
</comment>
<evidence type="ECO:0000259" key="6">
    <source>
        <dbReference type="Pfam" id="PF12146"/>
    </source>
</evidence>
<evidence type="ECO:0000256" key="4">
    <source>
        <dbReference type="SAM" id="SignalP"/>
    </source>
</evidence>
<dbReference type="InterPro" id="IPR029058">
    <property type="entry name" value="AB_hydrolase_fold"/>
</dbReference>
<evidence type="ECO:0000259" key="5">
    <source>
        <dbReference type="Pfam" id="PF03443"/>
    </source>
</evidence>
<dbReference type="EMBL" id="CYGV01001556">
    <property type="protein sequence ID" value="CUA75483.1"/>
    <property type="molecule type" value="Genomic_DNA"/>
</dbReference>
<dbReference type="GO" id="GO:0005576">
    <property type="term" value="C:extracellular region"/>
    <property type="evidence" value="ECO:0007669"/>
    <property type="project" value="UniProtKB-SubCell"/>
</dbReference>
<protein>
    <recommendedName>
        <fullName evidence="2">AA9 family lytic polysaccharide monooxygenase</fullName>
        <ecNumber evidence="2">1.14.99.56</ecNumber>
    </recommendedName>
    <alternativeName>
        <fullName evidence="2">Endo-beta-1,4-glucanase</fullName>
    </alternativeName>
    <alternativeName>
        <fullName evidence="2">Glycosyl hydrolase 61 family protein</fullName>
    </alternativeName>
</protein>
<dbReference type="Pfam" id="PF03443">
    <property type="entry name" value="AA9"/>
    <property type="match status" value="1"/>
</dbReference>
<dbReference type="SUPFAM" id="SSF53474">
    <property type="entry name" value="alpha/beta-Hydrolases"/>
    <property type="match status" value="1"/>
</dbReference>
<gene>
    <name evidence="7" type="ORF">RSOLAG22IIIB_05914</name>
</gene>
<dbReference type="GO" id="GO:0030248">
    <property type="term" value="F:cellulose binding"/>
    <property type="evidence" value="ECO:0007669"/>
    <property type="project" value="UniProtKB-UniRule"/>
</dbReference>
<comment type="catalytic activity">
    <reaction evidence="2">
        <text>[(1-&gt;4)-beta-D-glucosyl]n+m + reduced acceptor + O2 = 4-dehydro-beta-D-glucosyl-[(1-&gt;4)-beta-D-glucosyl]n-1 + [(1-&gt;4)-beta-D-glucosyl]m + acceptor + H2O.</text>
        <dbReference type="EC" id="1.14.99.56"/>
    </reaction>
</comment>
<dbReference type="Pfam" id="PF12146">
    <property type="entry name" value="Hydrolase_4"/>
    <property type="match status" value="1"/>
</dbReference>
<keyword evidence="2" id="KW-0964">Secreted</keyword>
<keyword evidence="2" id="KW-0119">Carbohydrate metabolism</keyword>
<evidence type="ECO:0000256" key="1">
    <source>
        <dbReference type="ARBA" id="ARBA00023157"/>
    </source>
</evidence>
<dbReference type="InterPro" id="IPR022742">
    <property type="entry name" value="Hydrolase_4"/>
</dbReference>
<feature type="signal peptide" evidence="4">
    <location>
        <begin position="1"/>
        <end position="18"/>
    </location>
</feature>
<sequence>MKLSIAVALALSANGVFGHYIFNKLITNGATGAAFANIRPVSSNSPVEDVSSIDMRCNVGGASGSGTTTTTLAAGSTAGFVLDNTIYHPGPLAVYLGKAPTTAAAWDGSGANWFKIYELGATFDPFKFLAMDQSTFTFTIPKSIPSGDYLLRIEQIGLHVAGAPQFYISCAQITVTGGGSAIPTKVSIPGYVTKDDPSLTVNIWYPTPTAYKVPGPTLFGFGLGIFVIEIHPVLRHDTGPGIRVSRPPGNGSAKRRRDMTDYTEEWITTGDDMRLYTRRYLPTSGEGVARGKWGASGIKAAILFVHGFIEHVGRYEHVFPRYSAVGIAVLSYDQRGFGRSALDTANRSPSAKYGKTSWAEQHSDIQTMLNLLREGVSSHVPIFLMGHSMGGGLVLSFPTRPPTAPFIPKSEVVLSISGIIATSPLIRQTAPAPKWKVFAGGLVSKLPFGGSSMTVPAEVNPEDLSHDPAVGLAYKKDPYVIFEGTTKGVYDMLTGGKELAEHDVTNWPPELPLLVIHGTEDKACSCPAAEQFVKEAPAKDKTFVPFEGGYHELHNETDGMQDKLFQTVSDWVDAHLAKAAKL</sequence>
<dbReference type="Gene3D" id="3.40.50.1820">
    <property type="entry name" value="alpha/beta hydrolase"/>
    <property type="match status" value="1"/>
</dbReference>
<comment type="function">
    <text evidence="2">Lytic polysaccharide monooxygenase (LMPO) that depolymerizes crystalline and amorphous polysaccharides via the oxidation of scissile alpha- or beta-(1-4)-glycosidic bonds, yielding C1 and/or C4 oxidation products. Catalysis by LPMOs requires the reduction of the active-site copper from Cu(II) to Cu(I) by a reducing agent and H(2)O(2) or O(2) as a cosubstrate.</text>
</comment>
<dbReference type="AlphaFoldDB" id="A0A0K6GA57"/>
<evidence type="ECO:0000256" key="2">
    <source>
        <dbReference type="RuleBase" id="RU368122"/>
    </source>
</evidence>
<evidence type="ECO:0000313" key="8">
    <source>
        <dbReference type="Proteomes" id="UP000044841"/>
    </source>
</evidence>
<dbReference type="InterPro" id="IPR049892">
    <property type="entry name" value="AA9"/>
</dbReference>
<dbReference type="Proteomes" id="UP000044841">
    <property type="component" value="Unassembled WGS sequence"/>
</dbReference>
<dbReference type="EC" id="1.14.99.56" evidence="2"/>
<keyword evidence="8" id="KW-1185">Reference proteome</keyword>
<evidence type="ECO:0000313" key="7">
    <source>
        <dbReference type="EMBL" id="CUA75483.1"/>
    </source>
</evidence>
<keyword evidence="4" id="KW-0732">Signal</keyword>
<feature type="region of interest" description="Disordered" evidence="3">
    <location>
        <begin position="239"/>
        <end position="258"/>
    </location>
</feature>
<proteinExistence type="predicted"/>
<dbReference type="PANTHER" id="PTHR33353:SF11">
    <property type="entry name" value="GLYCOSYLHYDROLASE FAMILY 61-7 PROTEIN"/>
    <property type="match status" value="1"/>
</dbReference>
<keyword evidence="2" id="KW-0624">Polysaccharide degradation</keyword>
<accession>A0A0K6GA57</accession>
<keyword evidence="1 2" id="KW-1015">Disulfide bond</keyword>
<dbReference type="CDD" id="cd21175">
    <property type="entry name" value="LPMO_AA9"/>
    <property type="match status" value="1"/>
</dbReference>